<dbReference type="PROSITE" id="PS51044">
    <property type="entry name" value="ZF_SP_RING"/>
    <property type="match status" value="1"/>
</dbReference>
<dbReference type="Proteomes" id="UP000799757">
    <property type="component" value="Unassembled WGS sequence"/>
</dbReference>
<gene>
    <name evidence="13" type="ORF">K505DRAFT_256792</name>
</gene>
<evidence type="ECO:0000313" key="14">
    <source>
        <dbReference type="Proteomes" id="UP000799757"/>
    </source>
</evidence>
<keyword evidence="14" id="KW-1185">Reference proteome</keyword>
<feature type="domain" description="PINIT" evidence="12">
    <location>
        <begin position="104"/>
        <end position="261"/>
    </location>
</feature>
<dbReference type="CDD" id="cd16792">
    <property type="entry name" value="SP-RING_Siz-like"/>
    <property type="match status" value="1"/>
</dbReference>
<accession>A0A6A6WVB9</accession>
<feature type="region of interest" description="Disordered" evidence="9">
    <location>
        <begin position="373"/>
        <end position="409"/>
    </location>
</feature>
<evidence type="ECO:0000256" key="1">
    <source>
        <dbReference type="ARBA" id="ARBA00004718"/>
    </source>
</evidence>
<dbReference type="Pfam" id="PF02891">
    <property type="entry name" value="zf-MIZ"/>
    <property type="match status" value="1"/>
</dbReference>
<evidence type="ECO:0000313" key="13">
    <source>
        <dbReference type="EMBL" id="KAF2787854.1"/>
    </source>
</evidence>
<dbReference type="SMART" id="SM00513">
    <property type="entry name" value="SAP"/>
    <property type="match status" value="1"/>
</dbReference>
<dbReference type="InterPro" id="IPR023321">
    <property type="entry name" value="PINIT"/>
</dbReference>
<dbReference type="GO" id="GO:0008270">
    <property type="term" value="F:zinc ion binding"/>
    <property type="evidence" value="ECO:0007669"/>
    <property type="project" value="UniProtKB-KW"/>
</dbReference>
<dbReference type="Gene3D" id="2.60.120.780">
    <property type="entry name" value="PINIT domain"/>
    <property type="match status" value="1"/>
</dbReference>
<dbReference type="InterPro" id="IPR004181">
    <property type="entry name" value="Znf_MIZ"/>
</dbReference>
<dbReference type="GO" id="GO:0016874">
    <property type="term" value="F:ligase activity"/>
    <property type="evidence" value="ECO:0007669"/>
    <property type="project" value="UniProtKB-KW"/>
</dbReference>
<reference evidence="13" key="1">
    <citation type="journal article" date="2020" name="Stud. Mycol.">
        <title>101 Dothideomycetes genomes: a test case for predicting lifestyles and emergence of pathogens.</title>
        <authorList>
            <person name="Haridas S."/>
            <person name="Albert R."/>
            <person name="Binder M."/>
            <person name="Bloem J."/>
            <person name="Labutti K."/>
            <person name="Salamov A."/>
            <person name="Andreopoulos B."/>
            <person name="Baker S."/>
            <person name="Barry K."/>
            <person name="Bills G."/>
            <person name="Bluhm B."/>
            <person name="Cannon C."/>
            <person name="Castanera R."/>
            <person name="Culley D."/>
            <person name="Daum C."/>
            <person name="Ezra D."/>
            <person name="Gonzalez J."/>
            <person name="Henrissat B."/>
            <person name="Kuo A."/>
            <person name="Liang C."/>
            <person name="Lipzen A."/>
            <person name="Lutzoni F."/>
            <person name="Magnuson J."/>
            <person name="Mondo S."/>
            <person name="Nolan M."/>
            <person name="Ohm R."/>
            <person name="Pangilinan J."/>
            <person name="Park H.-J."/>
            <person name="Ramirez L."/>
            <person name="Alfaro M."/>
            <person name="Sun H."/>
            <person name="Tritt A."/>
            <person name="Yoshinaga Y."/>
            <person name="Zwiers L.-H."/>
            <person name="Turgeon B."/>
            <person name="Goodwin S."/>
            <person name="Spatafora J."/>
            <person name="Crous P."/>
            <person name="Grigoriev I."/>
        </authorList>
    </citation>
    <scope>NUCLEOTIDE SEQUENCE</scope>
    <source>
        <strain evidence="13">CBS 109.77</strain>
    </source>
</reference>
<feature type="compositionally biased region" description="Polar residues" evidence="9">
    <location>
        <begin position="427"/>
        <end position="447"/>
    </location>
</feature>
<organism evidence="13 14">
    <name type="scientific">Melanomma pulvis-pyrius CBS 109.77</name>
    <dbReference type="NCBI Taxonomy" id="1314802"/>
    <lineage>
        <taxon>Eukaryota</taxon>
        <taxon>Fungi</taxon>
        <taxon>Dikarya</taxon>
        <taxon>Ascomycota</taxon>
        <taxon>Pezizomycotina</taxon>
        <taxon>Dothideomycetes</taxon>
        <taxon>Pleosporomycetidae</taxon>
        <taxon>Pleosporales</taxon>
        <taxon>Melanommataceae</taxon>
        <taxon>Melanomma</taxon>
    </lineage>
</organism>
<evidence type="ECO:0000256" key="6">
    <source>
        <dbReference type="ARBA" id="ARBA00022786"/>
    </source>
</evidence>
<dbReference type="Gene3D" id="3.30.40.10">
    <property type="entry name" value="Zinc/RING finger domain, C3HC4 (zinc finger)"/>
    <property type="match status" value="1"/>
</dbReference>
<evidence type="ECO:0000256" key="7">
    <source>
        <dbReference type="ARBA" id="ARBA00022833"/>
    </source>
</evidence>
<sequence length="556" mass="61438">MASSTPVHALAATLNARLKTLINNVLKRICKEEGLPQTGNKPVLQARILNLINDAVQANDAETLMRLRHRIQNHGEAPPVGSDSPSTPTYPTHAGPPAQAYNGFHQPFGPMVQQMALRPLHLFKESAFYEMRQVLVDGVVLEASPNHRQNCQKSIQLKAETCDRLKADPTLRILLFSAVDQPLAGFTREDITFPSQIEVRVNGEEVKANYKGLKNKPGSTRPVDITDFIRKSPAEYKNTLLITYALTHKKFNLQVTMVKKNSIEDLTRRISRKNVITKHSVQNEMLKKANDPDIVVGSSIMSLKDPISTLRISIPVRSTICTHNQCFDAESFLQLQEQAPTWQCPICNKAISFEGLAVDEYFKEILDSVPRGTDQVTVEPNGQWSNDNAKPTSRNSGYGYDKSPESDEELVEIPDYRVSAIKNEAYTPQSFAHTPPLSSREASTAPRTGSKRGSEVIDLTLSDDDEPARPAKKVAYSTPSSLPDPPRRYQPHAFGTPSIPSRPPPPPLNGMPSGLRIDTPSSQTLPSFGPYRQPPPRSSYPGQGTSTYPTYLGSSP</sequence>
<evidence type="ECO:0000256" key="5">
    <source>
        <dbReference type="ARBA" id="ARBA00022771"/>
    </source>
</evidence>
<feature type="compositionally biased region" description="Polar residues" evidence="9">
    <location>
        <begin position="544"/>
        <end position="556"/>
    </location>
</feature>
<dbReference type="GO" id="GO:0000785">
    <property type="term" value="C:chromatin"/>
    <property type="evidence" value="ECO:0007669"/>
    <property type="project" value="TreeGrafter"/>
</dbReference>
<keyword evidence="7" id="KW-0862">Zinc</keyword>
<dbReference type="Pfam" id="PF02037">
    <property type="entry name" value="SAP"/>
    <property type="match status" value="1"/>
</dbReference>
<dbReference type="GO" id="GO:0016925">
    <property type="term" value="P:protein sumoylation"/>
    <property type="evidence" value="ECO:0007669"/>
    <property type="project" value="UniProtKB-UniPathway"/>
</dbReference>
<dbReference type="EMBL" id="MU002272">
    <property type="protein sequence ID" value="KAF2787854.1"/>
    <property type="molecule type" value="Genomic_DNA"/>
</dbReference>
<dbReference type="PANTHER" id="PTHR10782:SF4">
    <property type="entry name" value="TONALLI, ISOFORM E"/>
    <property type="match status" value="1"/>
</dbReference>
<name>A0A6A6WVB9_9PLEO</name>
<dbReference type="InterPro" id="IPR031141">
    <property type="entry name" value="SIZ1/2_SP-RING"/>
</dbReference>
<comment type="similarity">
    <text evidence="2">Belongs to the PIAS family.</text>
</comment>
<evidence type="ECO:0000256" key="9">
    <source>
        <dbReference type="SAM" id="MobiDB-lite"/>
    </source>
</evidence>
<comment type="pathway">
    <text evidence="1">Protein modification; protein sumoylation.</text>
</comment>
<evidence type="ECO:0000259" key="12">
    <source>
        <dbReference type="PROSITE" id="PS51466"/>
    </source>
</evidence>
<protein>
    <submittedName>
        <fullName evidence="13">E3 SUMO-protein ligase PIAS1</fullName>
    </submittedName>
</protein>
<feature type="region of interest" description="Disordered" evidence="9">
    <location>
        <begin position="427"/>
        <end position="556"/>
    </location>
</feature>
<evidence type="ECO:0000256" key="2">
    <source>
        <dbReference type="ARBA" id="ARBA00005383"/>
    </source>
</evidence>
<evidence type="ECO:0000256" key="4">
    <source>
        <dbReference type="ARBA" id="ARBA00022723"/>
    </source>
</evidence>
<feature type="compositionally biased region" description="Polar residues" evidence="9">
    <location>
        <begin position="374"/>
        <end position="396"/>
    </location>
</feature>
<evidence type="ECO:0000256" key="3">
    <source>
        <dbReference type="ARBA" id="ARBA00022679"/>
    </source>
</evidence>
<dbReference type="Pfam" id="PF14324">
    <property type="entry name" value="PINIT"/>
    <property type="match status" value="1"/>
</dbReference>
<evidence type="ECO:0000259" key="10">
    <source>
        <dbReference type="PROSITE" id="PS50800"/>
    </source>
</evidence>
<dbReference type="AlphaFoldDB" id="A0A6A6WVB9"/>
<dbReference type="InterPro" id="IPR013083">
    <property type="entry name" value="Znf_RING/FYVE/PHD"/>
</dbReference>
<feature type="domain" description="SAP" evidence="10">
    <location>
        <begin position="18"/>
        <end position="52"/>
    </location>
</feature>
<dbReference type="PANTHER" id="PTHR10782">
    <property type="entry name" value="ZINC FINGER MIZ DOMAIN-CONTAINING PROTEIN"/>
    <property type="match status" value="1"/>
</dbReference>
<keyword evidence="3" id="KW-0808">Transferase</keyword>
<dbReference type="InterPro" id="IPR038654">
    <property type="entry name" value="PINIT_sf"/>
</dbReference>
<keyword evidence="4" id="KW-0479">Metal-binding</keyword>
<evidence type="ECO:0000259" key="11">
    <source>
        <dbReference type="PROSITE" id="PS51044"/>
    </source>
</evidence>
<feature type="compositionally biased region" description="Pro residues" evidence="9">
    <location>
        <begin position="500"/>
        <end position="509"/>
    </location>
</feature>
<dbReference type="InterPro" id="IPR003034">
    <property type="entry name" value="SAP_dom"/>
</dbReference>
<dbReference type="PROSITE" id="PS51466">
    <property type="entry name" value="PINIT"/>
    <property type="match status" value="1"/>
</dbReference>
<feature type="domain" description="SP-RING-type" evidence="11">
    <location>
        <begin position="290"/>
        <end position="371"/>
    </location>
</feature>
<keyword evidence="13" id="KW-0436">Ligase</keyword>
<keyword evidence="5 8" id="KW-0863">Zinc-finger</keyword>
<proteinExistence type="inferred from homology"/>
<evidence type="ECO:0000256" key="8">
    <source>
        <dbReference type="PROSITE-ProRule" id="PRU00452"/>
    </source>
</evidence>
<dbReference type="PROSITE" id="PS50800">
    <property type="entry name" value="SAP"/>
    <property type="match status" value="1"/>
</dbReference>
<dbReference type="GO" id="GO:0061665">
    <property type="term" value="F:SUMO ligase activity"/>
    <property type="evidence" value="ECO:0007669"/>
    <property type="project" value="TreeGrafter"/>
</dbReference>
<dbReference type="OrthoDB" id="28127at2759"/>
<keyword evidence="6" id="KW-0833">Ubl conjugation pathway</keyword>
<dbReference type="UniPathway" id="UPA00886"/>